<dbReference type="Proteomes" id="UP000292373">
    <property type="component" value="Unassembled WGS sequence"/>
</dbReference>
<dbReference type="SUPFAM" id="SSF53850">
    <property type="entry name" value="Periplasmic binding protein-like II"/>
    <property type="match status" value="1"/>
</dbReference>
<evidence type="ECO:0000256" key="3">
    <source>
        <dbReference type="ARBA" id="ARBA00022729"/>
    </source>
</evidence>
<dbReference type="OrthoDB" id="8454826at2"/>
<dbReference type="Pfam" id="PF00497">
    <property type="entry name" value="SBP_bac_3"/>
    <property type="match status" value="1"/>
</dbReference>
<evidence type="ECO:0000259" key="5">
    <source>
        <dbReference type="SMART" id="SM00062"/>
    </source>
</evidence>
<dbReference type="EMBL" id="SDMQ01000014">
    <property type="protein sequence ID" value="TBT83091.1"/>
    <property type="molecule type" value="Genomic_DNA"/>
</dbReference>
<keyword evidence="3" id="KW-0732">Signal</keyword>
<dbReference type="InterPro" id="IPR001638">
    <property type="entry name" value="Solute-binding_3/MltF_N"/>
</dbReference>
<evidence type="ECO:0000313" key="6">
    <source>
        <dbReference type="EMBL" id="TBT83091.1"/>
    </source>
</evidence>
<feature type="domain" description="Solute-binding protein family 3/N-terminal" evidence="5">
    <location>
        <begin position="87"/>
        <end position="309"/>
    </location>
</feature>
<dbReference type="PANTHER" id="PTHR35936">
    <property type="entry name" value="MEMBRANE-BOUND LYTIC MUREIN TRANSGLYCOSYLASE F"/>
    <property type="match status" value="1"/>
</dbReference>
<comment type="similarity">
    <text evidence="2 4">Belongs to the bacterial solute-binding protein 3 family.</text>
</comment>
<gene>
    <name evidence="6" type="ORF">ET989_12360</name>
</gene>
<proteinExistence type="inferred from homology"/>
<evidence type="ECO:0000313" key="7">
    <source>
        <dbReference type="Proteomes" id="UP000292373"/>
    </source>
</evidence>
<comment type="subcellular location">
    <subcellularLocation>
        <location evidence="1">Cell envelope</location>
    </subcellularLocation>
</comment>
<reference evidence="6 7" key="1">
    <citation type="submission" date="2019-01" db="EMBL/GenBank/DDBJ databases">
        <title>Lactibacter flavus gen. nov., sp. nov., a novel bacterium of the family Propionibacteriaceae isolated from raw milk and dairy products.</title>
        <authorList>
            <person name="Huptas C."/>
            <person name="Wenning M."/>
            <person name="Breitenwieser F."/>
            <person name="Doll E."/>
            <person name="Von Neubeck M."/>
            <person name="Busse H.-J."/>
            <person name="Scherer S."/>
        </authorList>
    </citation>
    <scope>NUCLEOTIDE SEQUENCE [LARGE SCALE GENOMIC DNA]</scope>
    <source>
        <strain evidence="6 7">KCTC 33808</strain>
    </source>
</reference>
<protein>
    <submittedName>
        <fullName evidence="6">Transporter substrate-binding domain-containing protein</fullName>
    </submittedName>
</protein>
<dbReference type="GO" id="GO:0030313">
    <property type="term" value="C:cell envelope"/>
    <property type="evidence" value="ECO:0007669"/>
    <property type="project" value="UniProtKB-SubCell"/>
</dbReference>
<name>A0A4Q9KDD9_9ACTN</name>
<evidence type="ECO:0000256" key="1">
    <source>
        <dbReference type="ARBA" id="ARBA00004196"/>
    </source>
</evidence>
<organism evidence="6 7">
    <name type="scientific">Propioniciclava sinopodophylli</name>
    <dbReference type="NCBI Taxonomy" id="1837344"/>
    <lineage>
        <taxon>Bacteria</taxon>
        <taxon>Bacillati</taxon>
        <taxon>Actinomycetota</taxon>
        <taxon>Actinomycetes</taxon>
        <taxon>Propionibacteriales</taxon>
        <taxon>Propionibacteriaceae</taxon>
        <taxon>Propioniciclava</taxon>
    </lineage>
</organism>
<dbReference type="SMART" id="SM00062">
    <property type="entry name" value="PBPb"/>
    <property type="match status" value="1"/>
</dbReference>
<accession>A0A4Q9KDD9</accession>
<keyword evidence="7" id="KW-1185">Reference proteome</keyword>
<dbReference type="Gene3D" id="3.40.190.10">
    <property type="entry name" value="Periplasmic binding protein-like II"/>
    <property type="match status" value="2"/>
</dbReference>
<dbReference type="PANTHER" id="PTHR35936:SF17">
    <property type="entry name" value="ARGININE-BINDING EXTRACELLULAR PROTEIN ARTP"/>
    <property type="match status" value="1"/>
</dbReference>
<dbReference type="InterPro" id="IPR018313">
    <property type="entry name" value="SBP_3_CS"/>
</dbReference>
<comment type="caution">
    <text evidence="6">The sequence shown here is derived from an EMBL/GenBank/DDBJ whole genome shotgun (WGS) entry which is preliminary data.</text>
</comment>
<sequence>MHRSGHVWCPPAWLLWATAFGGARIPHHFLDPKEETRVTKFRSVALAFAAGATALSLTACANNSATPAPASTAAAGGAEIALITPGKLTACTHLAFKPFQFKDDSGKIVGYEVDLMDLVAKDLGVEQEIVDIAFDQITSGSVFAAKKCDVGAAAITIREERAKAATFAEPHFDSTLALLVKTDSGITKVEDLKDKQVAVQTDTTGKDWAEENAAKYGYTTRVFDDMPTATNSVLGDVTAATINDNGVLYDFANDNPTTKVIQEFETGEQYGFNVSNDNKALATKINEVLDKARADGTFNEIYKKWFGVDAPAK</sequence>
<dbReference type="AlphaFoldDB" id="A0A4Q9KDD9"/>
<evidence type="ECO:0000256" key="2">
    <source>
        <dbReference type="ARBA" id="ARBA00010333"/>
    </source>
</evidence>
<evidence type="ECO:0000256" key="4">
    <source>
        <dbReference type="RuleBase" id="RU003744"/>
    </source>
</evidence>
<dbReference type="PROSITE" id="PS01039">
    <property type="entry name" value="SBP_BACTERIAL_3"/>
    <property type="match status" value="1"/>
</dbReference>